<feature type="domain" description="Outer membrane lipoprotein BamD-like" evidence="4">
    <location>
        <begin position="37"/>
        <end position="187"/>
    </location>
</feature>
<dbReference type="Gene3D" id="1.25.40.10">
    <property type="entry name" value="Tetratricopeptide repeat domain"/>
    <property type="match status" value="1"/>
</dbReference>
<dbReference type="Proteomes" id="UP000662783">
    <property type="component" value="Chromosome"/>
</dbReference>
<evidence type="ECO:0000256" key="3">
    <source>
        <dbReference type="ARBA" id="ARBA00023237"/>
    </source>
</evidence>
<protein>
    <submittedName>
        <fullName evidence="5">Outer membrane protein assembly factor BamD</fullName>
    </submittedName>
</protein>
<accession>A0A975A1Z7</accession>
<dbReference type="KEGG" id="fuv:JR347_07660"/>
<dbReference type="PROSITE" id="PS51257">
    <property type="entry name" value="PROKAR_LIPOPROTEIN"/>
    <property type="match status" value="1"/>
</dbReference>
<evidence type="ECO:0000313" key="5">
    <source>
        <dbReference type="EMBL" id="QSE98949.1"/>
    </source>
</evidence>
<keyword evidence="2" id="KW-0472">Membrane</keyword>
<evidence type="ECO:0000256" key="1">
    <source>
        <dbReference type="ARBA" id="ARBA00022729"/>
    </source>
</evidence>
<proteinExistence type="predicted"/>
<dbReference type="Pfam" id="PF13525">
    <property type="entry name" value="YfiO"/>
    <property type="match status" value="1"/>
</dbReference>
<evidence type="ECO:0000256" key="2">
    <source>
        <dbReference type="ARBA" id="ARBA00023136"/>
    </source>
</evidence>
<gene>
    <name evidence="5" type="primary">bamD</name>
    <name evidence="5" type="ORF">JR347_07660</name>
</gene>
<dbReference type="InterPro" id="IPR039565">
    <property type="entry name" value="BamD-like"/>
</dbReference>
<dbReference type="AlphaFoldDB" id="A0A975A1Z7"/>
<evidence type="ECO:0000259" key="4">
    <source>
        <dbReference type="Pfam" id="PF13525"/>
    </source>
</evidence>
<evidence type="ECO:0000313" key="6">
    <source>
        <dbReference type="Proteomes" id="UP000662783"/>
    </source>
</evidence>
<dbReference type="EMBL" id="CP070608">
    <property type="protein sequence ID" value="QSE98949.1"/>
    <property type="molecule type" value="Genomic_DNA"/>
</dbReference>
<organism evidence="5 6">
    <name type="scientific">Fulvivirga lutea</name>
    <dbReference type="NCBI Taxonomy" id="2810512"/>
    <lineage>
        <taxon>Bacteria</taxon>
        <taxon>Pseudomonadati</taxon>
        <taxon>Bacteroidota</taxon>
        <taxon>Cytophagia</taxon>
        <taxon>Cytophagales</taxon>
        <taxon>Fulvivirgaceae</taxon>
        <taxon>Fulvivirga</taxon>
    </lineage>
</organism>
<reference evidence="5" key="1">
    <citation type="submission" date="2021-02" db="EMBL/GenBank/DDBJ databases">
        <title>Fulvivirga sp. S481 isolated from sea water.</title>
        <authorList>
            <person name="Bae S.S."/>
            <person name="Baek K."/>
        </authorList>
    </citation>
    <scope>NUCLEOTIDE SEQUENCE</scope>
    <source>
        <strain evidence="5">S481</strain>
    </source>
</reference>
<sequence>MLKRGLMRHFLLIIIIFLVASCSKFRRIEKNPDWKVKYDAAMNYYENKDYYRSSILFEQILPIIRGLPEGEKVQFYLAYAQYYQEFYLLAAHHFKTFYETYARSEFAQEARYMRAYSLYVNSPEYNLDQTSSIEAVVSMQNFINRYPNSEFRDDASKVIDDIQQKLEKKAYENAKQYYKLEYFKAAVVAFESFANDYPDSEFNEEISFLKFMAQYRLAEKSIYSKQEERYRKANEFYLEFLDLYPSSAYLREADKKYGDSLSKLNQLAKNN</sequence>
<dbReference type="InterPro" id="IPR017689">
    <property type="entry name" value="BamD"/>
</dbReference>
<keyword evidence="3" id="KW-0998">Cell outer membrane</keyword>
<keyword evidence="1" id="KW-0732">Signal</keyword>
<keyword evidence="6" id="KW-1185">Reference proteome</keyword>
<name>A0A975A1Z7_9BACT</name>
<dbReference type="InterPro" id="IPR011990">
    <property type="entry name" value="TPR-like_helical_dom_sf"/>
</dbReference>
<dbReference type="NCBIfam" id="TIGR03302">
    <property type="entry name" value="OM_YfiO"/>
    <property type="match status" value="1"/>
</dbReference>